<evidence type="ECO:0000313" key="1">
    <source>
        <dbReference type="EMBL" id="GBM33354.1"/>
    </source>
</evidence>
<organism evidence="1 2">
    <name type="scientific">Araneus ventricosus</name>
    <name type="common">Orbweaver spider</name>
    <name type="synonym">Epeira ventricosa</name>
    <dbReference type="NCBI Taxonomy" id="182803"/>
    <lineage>
        <taxon>Eukaryota</taxon>
        <taxon>Metazoa</taxon>
        <taxon>Ecdysozoa</taxon>
        <taxon>Arthropoda</taxon>
        <taxon>Chelicerata</taxon>
        <taxon>Arachnida</taxon>
        <taxon>Araneae</taxon>
        <taxon>Araneomorphae</taxon>
        <taxon>Entelegynae</taxon>
        <taxon>Araneoidea</taxon>
        <taxon>Araneidae</taxon>
        <taxon>Araneus</taxon>
    </lineage>
</organism>
<accession>A0A4Y2EZT7</accession>
<reference evidence="1 2" key="1">
    <citation type="journal article" date="2019" name="Sci. Rep.">
        <title>Orb-weaving spider Araneus ventricosus genome elucidates the spidroin gene catalogue.</title>
        <authorList>
            <person name="Kono N."/>
            <person name="Nakamura H."/>
            <person name="Ohtoshi R."/>
            <person name="Moran D.A.P."/>
            <person name="Shinohara A."/>
            <person name="Yoshida Y."/>
            <person name="Fujiwara M."/>
            <person name="Mori M."/>
            <person name="Tomita M."/>
            <person name="Arakawa K."/>
        </authorList>
    </citation>
    <scope>NUCLEOTIDE SEQUENCE [LARGE SCALE GENOMIC DNA]</scope>
</reference>
<sequence length="52" mass="6062">MNYSAQPRHAENLNDLAAATINRALWSSPNSPYYERFMWRSLRQRYDPSSAG</sequence>
<dbReference type="EMBL" id="BGPR01094074">
    <property type="protein sequence ID" value="GBM33354.1"/>
    <property type="molecule type" value="Genomic_DNA"/>
</dbReference>
<gene>
    <name evidence="1" type="ORF">AVEN_55665_1</name>
</gene>
<proteinExistence type="predicted"/>
<dbReference type="Proteomes" id="UP000499080">
    <property type="component" value="Unassembled WGS sequence"/>
</dbReference>
<keyword evidence="2" id="KW-1185">Reference proteome</keyword>
<protein>
    <submittedName>
        <fullName evidence="1">Uncharacterized protein</fullName>
    </submittedName>
</protein>
<evidence type="ECO:0000313" key="2">
    <source>
        <dbReference type="Proteomes" id="UP000499080"/>
    </source>
</evidence>
<dbReference type="AlphaFoldDB" id="A0A4Y2EZT7"/>
<feature type="non-terminal residue" evidence="1">
    <location>
        <position position="52"/>
    </location>
</feature>
<name>A0A4Y2EZT7_ARAVE</name>
<comment type="caution">
    <text evidence="1">The sequence shown here is derived from an EMBL/GenBank/DDBJ whole genome shotgun (WGS) entry which is preliminary data.</text>
</comment>